<feature type="region of interest" description="Disordered" evidence="1">
    <location>
        <begin position="1"/>
        <end position="23"/>
    </location>
</feature>
<dbReference type="Proteomes" id="UP000235728">
    <property type="component" value="Unassembled WGS sequence"/>
</dbReference>
<name>A0A2N6NVP3_BEABA</name>
<evidence type="ECO:0000256" key="1">
    <source>
        <dbReference type="SAM" id="MobiDB-lite"/>
    </source>
</evidence>
<protein>
    <submittedName>
        <fullName evidence="2">Uncharacterized protein</fullName>
    </submittedName>
</protein>
<evidence type="ECO:0000313" key="2">
    <source>
        <dbReference type="EMBL" id="PMB71341.1"/>
    </source>
</evidence>
<reference evidence="2 3" key="1">
    <citation type="journal article" date="2016" name="Appl. Microbiol. Biotechnol.">
        <title>Characterization of T-DNA insertion mutants with decreased virulence in the entomopathogenic fungus Beauveria bassiana JEF-007.</title>
        <authorList>
            <person name="Kim S."/>
            <person name="Lee S.J."/>
            <person name="Nai Y.S."/>
            <person name="Yu J.S."/>
            <person name="Lee M.R."/>
            <person name="Yang Y.T."/>
            <person name="Kim J.S."/>
        </authorList>
    </citation>
    <scope>NUCLEOTIDE SEQUENCE [LARGE SCALE GENOMIC DNA]</scope>
    <source>
        <strain evidence="2 3">JEF-007</strain>
    </source>
</reference>
<gene>
    <name evidence="2" type="ORF">BM221_003808</name>
</gene>
<organism evidence="2 3">
    <name type="scientific">Beauveria bassiana</name>
    <name type="common">White muscardine disease fungus</name>
    <name type="synonym">Tritirachium shiotae</name>
    <dbReference type="NCBI Taxonomy" id="176275"/>
    <lineage>
        <taxon>Eukaryota</taxon>
        <taxon>Fungi</taxon>
        <taxon>Dikarya</taxon>
        <taxon>Ascomycota</taxon>
        <taxon>Pezizomycotina</taxon>
        <taxon>Sordariomycetes</taxon>
        <taxon>Hypocreomycetidae</taxon>
        <taxon>Hypocreales</taxon>
        <taxon>Cordycipitaceae</taxon>
        <taxon>Beauveria</taxon>
    </lineage>
</organism>
<dbReference type="AlphaFoldDB" id="A0A2N6NVP3"/>
<comment type="caution">
    <text evidence="2">The sequence shown here is derived from an EMBL/GenBank/DDBJ whole genome shotgun (WGS) entry which is preliminary data.</text>
</comment>
<dbReference type="EMBL" id="MRVG01000003">
    <property type="protein sequence ID" value="PMB71341.1"/>
    <property type="molecule type" value="Genomic_DNA"/>
</dbReference>
<proteinExistence type="predicted"/>
<evidence type="ECO:0000313" key="3">
    <source>
        <dbReference type="Proteomes" id="UP000235728"/>
    </source>
</evidence>
<sequence>MSNDEAEQGRHPKPKKVPPLNEEAEVVRVENYVKDANHDRKYDIQKGQASPAGPQWNISAWQDRMRRVHIVQYQAEHATLDTVKQWCEESTKREQV</sequence>
<accession>A0A2N6NVP3</accession>